<evidence type="ECO:0000313" key="2">
    <source>
        <dbReference type="Proteomes" id="UP000828048"/>
    </source>
</evidence>
<proteinExistence type="predicted"/>
<organism evidence="1 2">
    <name type="scientific">Vaccinium darrowii</name>
    <dbReference type="NCBI Taxonomy" id="229202"/>
    <lineage>
        <taxon>Eukaryota</taxon>
        <taxon>Viridiplantae</taxon>
        <taxon>Streptophyta</taxon>
        <taxon>Embryophyta</taxon>
        <taxon>Tracheophyta</taxon>
        <taxon>Spermatophyta</taxon>
        <taxon>Magnoliopsida</taxon>
        <taxon>eudicotyledons</taxon>
        <taxon>Gunneridae</taxon>
        <taxon>Pentapetalae</taxon>
        <taxon>asterids</taxon>
        <taxon>Ericales</taxon>
        <taxon>Ericaceae</taxon>
        <taxon>Vaccinioideae</taxon>
        <taxon>Vaccinieae</taxon>
        <taxon>Vaccinium</taxon>
    </lineage>
</organism>
<keyword evidence="2" id="KW-1185">Reference proteome</keyword>
<evidence type="ECO:0000313" key="1">
    <source>
        <dbReference type="EMBL" id="KAH7863749.1"/>
    </source>
</evidence>
<gene>
    <name evidence="1" type="ORF">Vadar_021528</name>
</gene>
<protein>
    <submittedName>
        <fullName evidence="1">Uncharacterized protein</fullName>
    </submittedName>
</protein>
<sequence>MAKQSNPYSQPSDFSPLNASQSQVLAAMDSLSNPSEPPDIRNWFSSYAYESPELSPDFKGKEENNGQFQEIRETDGLVKGEKAASIGFVKSNHTTEDHDHGIKNASQDMGSSDSLTLSSELPEITRWFSSYVYESPAVDSSDAFKDSVSTESESEKVACNAENCSKGKVEHLTEFSGTKKDVLAADKNISSNVLAEFKISGKDNRRFHQCNREDTDGVQGNKMSSVKIELPVKMISGQERKPRSYDDCSTKNDEKSSFDGQVPNGNNNRKSPKKWTQRMDSGHIGGSNDKENSGSTFAKNGFVSTRNGIREREYDSCSKRSMAAQSDYFRNEVTDSIAVVRRNPLSETTNNNSWHTVYSEITGKWQCPQNRKPNLGPPLKQLRLEQWVHRV</sequence>
<dbReference type="EMBL" id="CM037162">
    <property type="protein sequence ID" value="KAH7863749.1"/>
    <property type="molecule type" value="Genomic_DNA"/>
</dbReference>
<comment type="caution">
    <text evidence="1">The sequence shown here is derived from an EMBL/GenBank/DDBJ whole genome shotgun (WGS) entry which is preliminary data.</text>
</comment>
<dbReference type="Proteomes" id="UP000828048">
    <property type="component" value="Chromosome 12"/>
</dbReference>
<name>A0ACB7ZDA8_9ERIC</name>
<reference evidence="1 2" key="1">
    <citation type="journal article" date="2021" name="Hortic Res">
        <title>High-quality reference genome and annotation aids understanding of berry development for evergreen blueberry (Vaccinium darrowii).</title>
        <authorList>
            <person name="Yu J."/>
            <person name="Hulse-Kemp A.M."/>
            <person name="Babiker E."/>
            <person name="Staton M."/>
        </authorList>
    </citation>
    <scope>NUCLEOTIDE SEQUENCE [LARGE SCALE GENOMIC DNA]</scope>
    <source>
        <strain evidence="2">cv. NJ 8807/NJ 8810</strain>
        <tissue evidence="1">Young leaf</tissue>
    </source>
</reference>
<accession>A0ACB7ZDA8</accession>